<dbReference type="EC" id="3.4.-.-" evidence="2"/>
<reference evidence="2" key="1">
    <citation type="submission" date="2022-11" db="EMBL/GenBank/DDBJ databases">
        <title>Minimal conservation of predation-associated metabolite biosynthetic gene clusters underscores biosynthetic potential of Myxococcota including descriptions for ten novel species: Archangium lansinium sp. nov., Myxococcus landrumus sp. nov., Nannocystis bai.</title>
        <authorList>
            <person name="Ahearne A."/>
            <person name="Stevens C."/>
            <person name="Dowd S."/>
        </authorList>
    </citation>
    <scope>NUCLEOTIDE SEQUENCE</scope>
    <source>
        <strain evidence="2">Fl3</strain>
    </source>
</reference>
<sequence>MAGAAVLFGALHLPAAAQVWPLTHLVVARTLLLNALPGALFGAIYVRRGLEHAIVMHFAADIALHVVLPAVMT</sequence>
<dbReference type="GO" id="GO:0008233">
    <property type="term" value="F:peptidase activity"/>
    <property type="evidence" value="ECO:0007669"/>
    <property type="project" value="UniProtKB-KW"/>
</dbReference>
<dbReference type="EMBL" id="CP114040">
    <property type="protein sequence ID" value="WAS99594.1"/>
    <property type="molecule type" value="Genomic_DNA"/>
</dbReference>
<keyword evidence="3" id="KW-1185">Reference proteome</keyword>
<accession>A0ABY7HL81</accession>
<proteinExistence type="predicted"/>
<dbReference type="Proteomes" id="UP001164459">
    <property type="component" value="Chromosome"/>
</dbReference>
<feature type="domain" description="CAAX prenyl protease 2/Lysostaphin resistance protein A-like" evidence="1">
    <location>
        <begin position="4"/>
        <end position="62"/>
    </location>
</feature>
<gene>
    <name evidence="2" type="ORF">O0S08_10130</name>
</gene>
<dbReference type="Pfam" id="PF02517">
    <property type="entry name" value="Rce1-like"/>
    <property type="match status" value="1"/>
</dbReference>
<dbReference type="GO" id="GO:0006508">
    <property type="term" value="P:proteolysis"/>
    <property type="evidence" value="ECO:0007669"/>
    <property type="project" value="UniProtKB-KW"/>
</dbReference>
<dbReference type="InterPro" id="IPR003675">
    <property type="entry name" value="Rce1/LyrA-like_dom"/>
</dbReference>
<protein>
    <submittedName>
        <fullName evidence="2">CPBP family glutamic-type intramembrane protease</fullName>
        <ecNumber evidence="2">3.4.-.-</ecNumber>
    </submittedName>
</protein>
<evidence type="ECO:0000313" key="2">
    <source>
        <dbReference type="EMBL" id="WAS99594.1"/>
    </source>
</evidence>
<evidence type="ECO:0000259" key="1">
    <source>
        <dbReference type="Pfam" id="PF02517"/>
    </source>
</evidence>
<keyword evidence="2" id="KW-0645">Protease</keyword>
<evidence type="ECO:0000313" key="3">
    <source>
        <dbReference type="Proteomes" id="UP001164459"/>
    </source>
</evidence>
<name>A0ABY7HL81_9BACT</name>
<organism evidence="2 3">
    <name type="scientific">Nannocystis punicea</name>
    <dbReference type="NCBI Taxonomy" id="2995304"/>
    <lineage>
        <taxon>Bacteria</taxon>
        <taxon>Pseudomonadati</taxon>
        <taxon>Myxococcota</taxon>
        <taxon>Polyangia</taxon>
        <taxon>Nannocystales</taxon>
        <taxon>Nannocystaceae</taxon>
        <taxon>Nannocystis</taxon>
    </lineage>
</organism>
<keyword evidence="2" id="KW-0378">Hydrolase</keyword>